<dbReference type="GO" id="GO:0008236">
    <property type="term" value="F:serine-type peptidase activity"/>
    <property type="evidence" value="ECO:0007669"/>
    <property type="project" value="InterPro"/>
</dbReference>
<dbReference type="KEGG" id="rlg:Rleg_1871"/>
<protein>
    <submittedName>
        <fullName evidence="2">Dipeptidyl aminopeptidase/acylaminoacyl-peptidase-like protein</fullName>
    </submittedName>
</protein>
<proteinExistence type="predicted"/>
<dbReference type="AlphaFoldDB" id="C6AXL3"/>
<name>C6AXL3_RHILS</name>
<dbReference type="SUPFAM" id="SSF53474">
    <property type="entry name" value="alpha/beta-Hydrolases"/>
    <property type="match status" value="1"/>
</dbReference>
<dbReference type="Gene3D" id="3.40.50.1820">
    <property type="entry name" value="alpha/beta hydrolase"/>
    <property type="match status" value="1"/>
</dbReference>
<evidence type="ECO:0000313" key="2">
    <source>
        <dbReference type="EMBL" id="ACS56154.1"/>
    </source>
</evidence>
<gene>
    <name evidence="2" type="ordered locus">Rleg_1871</name>
</gene>
<dbReference type="Proteomes" id="UP000002256">
    <property type="component" value="Chromosome"/>
</dbReference>
<dbReference type="InterPro" id="IPR029058">
    <property type="entry name" value="AB_hydrolase_fold"/>
</dbReference>
<keyword evidence="2" id="KW-0645">Protease</keyword>
<accession>C6AXL3</accession>
<feature type="domain" description="Peptidase S9 prolyl oligopeptidase catalytic" evidence="1">
    <location>
        <begin position="92"/>
        <end position="190"/>
    </location>
</feature>
<evidence type="ECO:0000313" key="3">
    <source>
        <dbReference type="Proteomes" id="UP000002256"/>
    </source>
</evidence>
<dbReference type="InterPro" id="IPR001375">
    <property type="entry name" value="Peptidase_S9_cat"/>
</dbReference>
<organism evidence="2 3">
    <name type="scientific">Rhizobium leguminosarum bv. trifolii (strain WSM1325)</name>
    <dbReference type="NCBI Taxonomy" id="395491"/>
    <lineage>
        <taxon>Bacteria</taxon>
        <taxon>Pseudomonadati</taxon>
        <taxon>Pseudomonadota</taxon>
        <taxon>Alphaproteobacteria</taxon>
        <taxon>Hyphomicrobiales</taxon>
        <taxon>Rhizobiaceae</taxon>
        <taxon>Rhizobium/Agrobacterium group</taxon>
        <taxon>Rhizobium</taxon>
    </lineage>
</organism>
<dbReference type="HOGENOM" id="CLU_1106428_0_0_5"/>
<dbReference type="Pfam" id="PF00326">
    <property type="entry name" value="Peptidase_S9"/>
    <property type="match status" value="1"/>
</dbReference>
<reference evidence="2 3" key="1">
    <citation type="journal article" date="2010" name="Stand. Genomic Sci.">
        <title>Complete genome sequence of Rhizobium leguminosarum bv. trifolii strain WSM1325, an effective microsymbiont of annual Mediterranean clovers.</title>
        <authorList>
            <person name="Reeve W."/>
            <person name="O'Hara G."/>
            <person name="Chain P."/>
            <person name="Ardley J."/>
            <person name="Brau L."/>
            <person name="Nandesena K."/>
            <person name="Tiwari R."/>
            <person name="Copeland A."/>
            <person name="Nolan M."/>
            <person name="Han C."/>
            <person name="Brettin T."/>
            <person name="Land M."/>
            <person name="Ovchinikova G."/>
            <person name="Ivanova N."/>
            <person name="Mavromatis K."/>
            <person name="Markowitz V."/>
            <person name="Kyrpides N."/>
            <person name="Melino V."/>
            <person name="Denton M."/>
            <person name="Yates R."/>
            <person name="Howieson J."/>
        </authorList>
    </citation>
    <scope>NUCLEOTIDE SEQUENCE [LARGE SCALE GENOMIC DNA]</scope>
    <source>
        <strain evidence="2 3">WSM1325</strain>
    </source>
</reference>
<evidence type="ECO:0000259" key="1">
    <source>
        <dbReference type="Pfam" id="PF00326"/>
    </source>
</evidence>
<dbReference type="GO" id="GO:0004177">
    <property type="term" value="F:aminopeptidase activity"/>
    <property type="evidence" value="ECO:0007669"/>
    <property type="project" value="UniProtKB-KW"/>
</dbReference>
<sequence>MVVMPVVTRHLIDRGDGATVELFQAQAASETPTGAILFVHGNQGGRLLGGIEAVDSGALHRFCSGLNITAAAVSQPCFGASDGPPDFCGPKTQQAIIAALAFLRGQPSVDPNRIVLYGNSRGAVASAMVATQVSDLRAVILSSGVYDLEVAYHESSDGLRWAIEKEAGLSREAFLARSAIHYAPEVRSETLCCMESMTTVLLLPKPNSSQKLCPMPESWRRFTSLSVDIKFQGTTCRELSGPSCKGCSIPS</sequence>
<keyword evidence="2" id="KW-0031">Aminopeptidase</keyword>
<dbReference type="EMBL" id="CP001622">
    <property type="protein sequence ID" value="ACS56154.1"/>
    <property type="molecule type" value="Genomic_DNA"/>
</dbReference>
<keyword evidence="2" id="KW-0378">Hydrolase</keyword>
<dbReference type="GO" id="GO:0006508">
    <property type="term" value="P:proteolysis"/>
    <property type="evidence" value="ECO:0007669"/>
    <property type="project" value="InterPro"/>
</dbReference>